<keyword evidence="2" id="KW-0560">Oxidoreductase</keyword>
<evidence type="ECO:0000313" key="3">
    <source>
        <dbReference type="Proteomes" id="UP001224775"/>
    </source>
</evidence>
<keyword evidence="2" id="KW-0223">Dioxygenase</keyword>
<dbReference type="Pfam" id="PF05721">
    <property type="entry name" value="PhyH"/>
    <property type="match status" value="1"/>
</dbReference>
<name>A0AAD8XSW6_9STRA</name>
<organism evidence="2 3">
    <name type="scientific">Skeletonema marinoi</name>
    <dbReference type="NCBI Taxonomy" id="267567"/>
    <lineage>
        <taxon>Eukaryota</taxon>
        <taxon>Sar</taxon>
        <taxon>Stramenopiles</taxon>
        <taxon>Ochrophyta</taxon>
        <taxon>Bacillariophyta</taxon>
        <taxon>Coscinodiscophyceae</taxon>
        <taxon>Thalassiosirophycidae</taxon>
        <taxon>Thalassiosirales</taxon>
        <taxon>Skeletonemataceae</taxon>
        <taxon>Skeletonema</taxon>
        <taxon>Skeletonema marinoi-dohrnii complex</taxon>
    </lineage>
</organism>
<dbReference type="AlphaFoldDB" id="A0AAD8XSW6"/>
<sequence>MMAIFHSRAAAFLLLLWSSAPSTTSFLLAPPLSTAPNFKASTALSAGSTDVSDLLYQEQEKIIIQRGELEETFVTNAKPLEASKIKIRGAGKAGGFGKASSNGTKASSKLEGKSYAKILKKEGVLRLDNVLSPTTADALRTYLYNLRTQSEQDVADGKVQPIERYAHVLLKHNRCDLTIPLGTEEIVTKALNESLRKSPVGGIVESIFGDGAILHEFSCLMSDVGSQRQVIHPDTPFVDGKGPVLYTCFIALQDVTMDMGPTTWLPRTHTREAHAAFKDPFTKDEIVSNTPAKLGLLPKGSCGIFDSRLLHCGTANRSNEGKSRALFYFSFKNPEVGYTGNPASIRLELGAENVPLGKLMSDLESFERGEGCPLIDELGRKMR</sequence>
<keyword evidence="3" id="KW-1185">Reference proteome</keyword>
<dbReference type="EMBL" id="JATAAI010000057">
    <property type="protein sequence ID" value="KAK1732781.1"/>
    <property type="molecule type" value="Genomic_DNA"/>
</dbReference>
<accession>A0AAD8XSW6</accession>
<keyword evidence="1" id="KW-0732">Signal</keyword>
<evidence type="ECO:0000256" key="1">
    <source>
        <dbReference type="SAM" id="SignalP"/>
    </source>
</evidence>
<dbReference type="InterPro" id="IPR051961">
    <property type="entry name" value="Fungal_Metabolite_Diox"/>
</dbReference>
<feature type="chain" id="PRO_5042000369" evidence="1">
    <location>
        <begin position="26"/>
        <end position="383"/>
    </location>
</feature>
<proteinExistence type="predicted"/>
<dbReference type="PANTHER" id="PTHR37563:SF2">
    <property type="entry name" value="PHYTANOYL-COA DIOXYGENASE FAMILY PROTEIN (AFU_ORTHOLOGUE AFUA_2G03330)"/>
    <property type="match status" value="1"/>
</dbReference>
<dbReference type="InterPro" id="IPR008775">
    <property type="entry name" value="Phytyl_CoA_dOase-like"/>
</dbReference>
<comment type="caution">
    <text evidence="2">The sequence shown here is derived from an EMBL/GenBank/DDBJ whole genome shotgun (WGS) entry which is preliminary data.</text>
</comment>
<dbReference type="PANTHER" id="PTHR37563">
    <property type="entry name" value="PHYTANOYL-COA DIOXYGENASE FAMILY PROTEIN (AFU_ORTHOLOGUE AFUA_2G03330)"/>
    <property type="match status" value="1"/>
</dbReference>
<dbReference type="GO" id="GO:0051213">
    <property type="term" value="F:dioxygenase activity"/>
    <property type="evidence" value="ECO:0007669"/>
    <property type="project" value="UniProtKB-KW"/>
</dbReference>
<reference evidence="2" key="1">
    <citation type="submission" date="2023-06" db="EMBL/GenBank/DDBJ databases">
        <title>Survivors Of The Sea: Transcriptome response of Skeletonema marinoi to long-term dormancy.</title>
        <authorList>
            <person name="Pinder M.I.M."/>
            <person name="Kourtchenko O."/>
            <person name="Robertson E.K."/>
            <person name="Larsson T."/>
            <person name="Maumus F."/>
            <person name="Osuna-Cruz C.M."/>
            <person name="Vancaester E."/>
            <person name="Stenow R."/>
            <person name="Vandepoele K."/>
            <person name="Ploug H."/>
            <person name="Bruchert V."/>
            <person name="Godhe A."/>
            <person name="Topel M."/>
        </authorList>
    </citation>
    <scope>NUCLEOTIDE SEQUENCE</scope>
    <source>
        <strain evidence="2">R05AC</strain>
    </source>
</reference>
<protein>
    <submittedName>
        <fullName evidence="2">Phytanoyl-CoA dioxygenase family protein</fullName>
    </submittedName>
</protein>
<gene>
    <name evidence="2" type="ORF">QTG54_016493</name>
</gene>
<evidence type="ECO:0000313" key="2">
    <source>
        <dbReference type="EMBL" id="KAK1732781.1"/>
    </source>
</evidence>
<dbReference type="Gene3D" id="2.60.120.620">
    <property type="entry name" value="q2cbj1_9rhob like domain"/>
    <property type="match status" value="1"/>
</dbReference>
<dbReference type="Proteomes" id="UP001224775">
    <property type="component" value="Unassembled WGS sequence"/>
</dbReference>
<feature type="signal peptide" evidence="1">
    <location>
        <begin position="1"/>
        <end position="25"/>
    </location>
</feature>
<dbReference type="SUPFAM" id="SSF51197">
    <property type="entry name" value="Clavaminate synthase-like"/>
    <property type="match status" value="1"/>
</dbReference>